<accession>A0A514TUJ3</accession>
<sequence>MFKYLAGQYSINEDEGICQSLLLTVKRDSYQHRDMAGNFGYIPQVGGFAALQQETPDEMFFGGSISCNVSTSKELNPTLMELVKNGNIFHCSTYKVKDVWLFLEKDYTPEPDEGVEFKRVTMEEFKARTDELINDPYYF</sequence>
<proteinExistence type="predicted"/>
<name>A0A514TUJ3_9CAUD</name>
<reference evidence="1" key="1">
    <citation type="submission" date="2019-06" db="EMBL/GenBank/DDBJ databases">
        <title>Complete genome sequence of Aeromonas hydrophila bacteriophage PS1.</title>
        <authorList>
            <person name="Rai S."/>
            <person name="Tyagi A."/>
            <person name="Kumar N."/>
            <person name="Singh N."/>
        </authorList>
    </citation>
    <scope>NUCLEOTIDE SEQUENCE [LARGE SCALE GENOMIC DNA]</scope>
</reference>
<gene>
    <name evidence="1" type="ORF">PS1_0186</name>
</gene>
<protein>
    <submittedName>
        <fullName evidence="1">Uncharacterized protein</fullName>
    </submittedName>
</protein>
<organism evidence="1 2">
    <name type="scientific">Aeromonas phage PS1</name>
    <dbReference type="NCBI Taxonomy" id="2591406"/>
    <lineage>
        <taxon>Viruses</taxon>
        <taxon>Duplodnaviria</taxon>
        <taxon>Heunggongvirae</taxon>
        <taxon>Uroviricota</taxon>
        <taxon>Caudoviricetes</taxon>
        <taxon>Chimalliviridae</taxon>
        <taxon>Ferozepurvirus</taxon>
        <taxon>Ferozepurvirus PS1</taxon>
    </lineage>
</organism>
<dbReference type="Proteomes" id="UP000317703">
    <property type="component" value="Segment"/>
</dbReference>
<dbReference type="EMBL" id="MN032614">
    <property type="protein sequence ID" value="QDJ96697.1"/>
    <property type="molecule type" value="Genomic_DNA"/>
</dbReference>
<evidence type="ECO:0000313" key="2">
    <source>
        <dbReference type="Proteomes" id="UP000317703"/>
    </source>
</evidence>
<keyword evidence="2" id="KW-1185">Reference proteome</keyword>
<evidence type="ECO:0000313" key="1">
    <source>
        <dbReference type="EMBL" id="QDJ96697.1"/>
    </source>
</evidence>